<protein>
    <submittedName>
        <fullName evidence="2">Transmembrane amino acid transporter family protein</fullName>
    </submittedName>
</protein>
<feature type="region of interest" description="Disordered" evidence="1">
    <location>
        <begin position="74"/>
        <end position="122"/>
    </location>
</feature>
<feature type="compositionally biased region" description="Low complexity" evidence="1">
    <location>
        <begin position="106"/>
        <end position="122"/>
    </location>
</feature>
<organism evidence="2 3">
    <name type="scientific">Striga asiatica</name>
    <name type="common">Asiatic witchweed</name>
    <name type="synonym">Buchnera asiatica</name>
    <dbReference type="NCBI Taxonomy" id="4170"/>
    <lineage>
        <taxon>Eukaryota</taxon>
        <taxon>Viridiplantae</taxon>
        <taxon>Streptophyta</taxon>
        <taxon>Embryophyta</taxon>
        <taxon>Tracheophyta</taxon>
        <taxon>Spermatophyta</taxon>
        <taxon>Magnoliopsida</taxon>
        <taxon>eudicotyledons</taxon>
        <taxon>Gunneridae</taxon>
        <taxon>Pentapetalae</taxon>
        <taxon>asterids</taxon>
        <taxon>lamiids</taxon>
        <taxon>Lamiales</taxon>
        <taxon>Orobanchaceae</taxon>
        <taxon>Buchnereae</taxon>
        <taxon>Striga</taxon>
    </lineage>
</organism>
<feature type="compositionally biased region" description="Pro residues" evidence="1">
    <location>
        <begin position="79"/>
        <end position="101"/>
    </location>
</feature>
<keyword evidence="3" id="KW-1185">Reference proteome</keyword>
<sequence length="122" mass="13795">MQVQVKDEKSVRVLDQHCIPNFIGKQVGLRAGMDRRIVWRMAANEMRLKTNHEPTNPQITKMPTIPNFAFPLLLHPSDQPRPNPFQNPFPPPWPPPLPSPPTHCLSNNPNGSSKNPSFDAMT</sequence>
<evidence type="ECO:0000313" key="3">
    <source>
        <dbReference type="Proteomes" id="UP000325081"/>
    </source>
</evidence>
<dbReference type="EMBL" id="BKCP01010959">
    <property type="protein sequence ID" value="GER54090.1"/>
    <property type="molecule type" value="Genomic_DNA"/>
</dbReference>
<dbReference type="AlphaFoldDB" id="A0A5A7R9X1"/>
<keyword evidence="2" id="KW-0812">Transmembrane</keyword>
<accession>A0A5A7R9X1</accession>
<evidence type="ECO:0000256" key="1">
    <source>
        <dbReference type="SAM" id="MobiDB-lite"/>
    </source>
</evidence>
<keyword evidence="2" id="KW-0472">Membrane</keyword>
<proteinExistence type="predicted"/>
<reference evidence="3" key="1">
    <citation type="journal article" date="2019" name="Curr. Biol.">
        <title>Genome Sequence of Striga asiatica Provides Insight into the Evolution of Plant Parasitism.</title>
        <authorList>
            <person name="Yoshida S."/>
            <person name="Kim S."/>
            <person name="Wafula E.K."/>
            <person name="Tanskanen J."/>
            <person name="Kim Y.M."/>
            <person name="Honaas L."/>
            <person name="Yang Z."/>
            <person name="Spallek T."/>
            <person name="Conn C.E."/>
            <person name="Ichihashi Y."/>
            <person name="Cheong K."/>
            <person name="Cui S."/>
            <person name="Der J.P."/>
            <person name="Gundlach H."/>
            <person name="Jiao Y."/>
            <person name="Hori C."/>
            <person name="Ishida J.K."/>
            <person name="Kasahara H."/>
            <person name="Kiba T."/>
            <person name="Kim M.S."/>
            <person name="Koo N."/>
            <person name="Laohavisit A."/>
            <person name="Lee Y.H."/>
            <person name="Lumba S."/>
            <person name="McCourt P."/>
            <person name="Mortimer J.C."/>
            <person name="Mutuku J.M."/>
            <person name="Nomura T."/>
            <person name="Sasaki-Sekimoto Y."/>
            <person name="Seto Y."/>
            <person name="Wang Y."/>
            <person name="Wakatake T."/>
            <person name="Sakakibara H."/>
            <person name="Demura T."/>
            <person name="Yamaguchi S."/>
            <person name="Yoneyama K."/>
            <person name="Manabe R.I."/>
            <person name="Nelson D.C."/>
            <person name="Schulman A.H."/>
            <person name="Timko M.P."/>
            <person name="dePamphilis C.W."/>
            <person name="Choi D."/>
            <person name="Shirasu K."/>
        </authorList>
    </citation>
    <scope>NUCLEOTIDE SEQUENCE [LARGE SCALE GENOMIC DNA]</scope>
    <source>
        <strain evidence="3">cv. UVA1</strain>
    </source>
</reference>
<dbReference type="Proteomes" id="UP000325081">
    <property type="component" value="Unassembled WGS sequence"/>
</dbReference>
<comment type="caution">
    <text evidence="2">The sequence shown here is derived from an EMBL/GenBank/DDBJ whole genome shotgun (WGS) entry which is preliminary data.</text>
</comment>
<name>A0A5A7R9X1_STRAF</name>
<evidence type="ECO:0000313" key="2">
    <source>
        <dbReference type="EMBL" id="GER54090.1"/>
    </source>
</evidence>
<gene>
    <name evidence="2" type="ORF">STAS_31650</name>
</gene>